<protein>
    <submittedName>
        <fullName evidence="4">Thioredoxin reductase</fullName>
    </submittedName>
</protein>
<accession>A0A2N0AHU3</accession>
<dbReference type="PRINTS" id="PR00469">
    <property type="entry name" value="PNDRDTASEII"/>
</dbReference>
<sequence>MESIHKVEVAIIGGSFSGLSAALSLVRSLRKIIVFDTERPCNKNTPASHNFITHDGKTPKTIRENALSDLRKYPNFQLELGEVTTIDKTDSGYVLKGNGFSPIQTEKIIFATGLKDILPEIPGFAESWGKSVIHCPYCHGYEFVGETTGLWMNENGVFEHSKFLKHWSKQLTVYTNGPIQFSKEEQIQLEKEGISVVTDLVEALIHKDGQISAIKLKSGKEDPIQALYARVLMVQNSKLPEEIGCKLLPSGHLEVTNFYETNIAGVYAVGDMASMFRSVAHAVHSGNIAGAMLNRAMILS</sequence>
<evidence type="ECO:0000256" key="1">
    <source>
        <dbReference type="ARBA" id="ARBA00022630"/>
    </source>
</evidence>
<feature type="domain" description="FAD/NAD(P)-binding" evidence="3">
    <location>
        <begin position="8"/>
        <end position="139"/>
    </location>
</feature>
<feature type="domain" description="FAD/NAD(P)-binding" evidence="3">
    <location>
        <begin position="180"/>
        <end position="286"/>
    </location>
</feature>
<dbReference type="SUPFAM" id="SSF51905">
    <property type="entry name" value="FAD/NAD(P)-binding domain"/>
    <property type="match status" value="1"/>
</dbReference>
<dbReference type="InterPro" id="IPR036188">
    <property type="entry name" value="FAD/NAD-bd_sf"/>
</dbReference>
<dbReference type="PRINTS" id="PR00368">
    <property type="entry name" value="FADPNR"/>
</dbReference>
<dbReference type="RefSeq" id="WP_100744379.1">
    <property type="nucleotide sequence ID" value="NZ_NPDW01000002.1"/>
</dbReference>
<evidence type="ECO:0000259" key="3">
    <source>
        <dbReference type="Pfam" id="PF07992"/>
    </source>
</evidence>
<keyword evidence="2" id="KW-0560">Oxidoreductase</keyword>
<name>A0A2N0AHU3_9LEPT</name>
<proteinExistence type="predicted"/>
<dbReference type="GO" id="GO:0016491">
    <property type="term" value="F:oxidoreductase activity"/>
    <property type="evidence" value="ECO:0007669"/>
    <property type="project" value="UniProtKB-KW"/>
</dbReference>
<dbReference type="AlphaFoldDB" id="A0A2N0AHU3"/>
<organism evidence="4 5">
    <name type="scientific">Leptospira harrisiae</name>
    <dbReference type="NCBI Taxonomy" id="2023189"/>
    <lineage>
        <taxon>Bacteria</taxon>
        <taxon>Pseudomonadati</taxon>
        <taxon>Spirochaetota</taxon>
        <taxon>Spirochaetia</taxon>
        <taxon>Leptospirales</taxon>
        <taxon>Leptospiraceae</taxon>
        <taxon>Leptospira</taxon>
    </lineage>
</organism>
<dbReference type="PANTHER" id="PTHR48105">
    <property type="entry name" value="THIOREDOXIN REDUCTASE 1-RELATED-RELATED"/>
    <property type="match status" value="1"/>
</dbReference>
<dbReference type="InterPro" id="IPR023753">
    <property type="entry name" value="FAD/NAD-binding_dom"/>
</dbReference>
<evidence type="ECO:0000256" key="2">
    <source>
        <dbReference type="ARBA" id="ARBA00023002"/>
    </source>
</evidence>
<dbReference type="InterPro" id="IPR050097">
    <property type="entry name" value="Ferredoxin-NADP_redctase_2"/>
</dbReference>
<dbReference type="OrthoDB" id="9806179at2"/>
<evidence type="ECO:0000313" key="4">
    <source>
        <dbReference type="EMBL" id="PJZ83811.1"/>
    </source>
</evidence>
<keyword evidence="1" id="KW-0285">Flavoprotein</keyword>
<evidence type="ECO:0000313" key="5">
    <source>
        <dbReference type="Proteomes" id="UP000232145"/>
    </source>
</evidence>
<reference evidence="4 5" key="1">
    <citation type="submission" date="2017-07" db="EMBL/GenBank/DDBJ databases">
        <title>Leptospira spp. isolated from tropical soils.</title>
        <authorList>
            <person name="Thibeaux R."/>
            <person name="Iraola G."/>
            <person name="Ferres I."/>
            <person name="Bierque E."/>
            <person name="Girault D."/>
            <person name="Soupe-Gilbert M.-E."/>
            <person name="Picardeau M."/>
            <person name="Goarant C."/>
        </authorList>
    </citation>
    <scope>NUCLEOTIDE SEQUENCE [LARGE SCALE GENOMIC DNA]</scope>
    <source>
        <strain evidence="4 5">FH2-B-A1</strain>
    </source>
</reference>
<dbReference type="Pfam" id="PF07992">
    <property type="entry name" value="Pyr_redox_2"/>
    <property type="match status" value="2"/>
</dbReference>
<comment type="caution">
    <text evidence="4">The sequence shown here is derived from an EMBL/GenBank/DDBJ whole genome shotgun (WGS) entry which is preliminary data.</text>
</comment>
<keyword evidence="5" id="KW-1185">Reference proteome</keyword>
<dbReference type="EMBL" id="NPDX01000004">
    <property type="protein sequence ID" value="PJZ83811.1"/>
    <property type="molecule type" value="Genomic_DNA"/>
</dbReference>
<dbReference type="Proteomes" id="UP000232145">
    <property type="component" value="Unassembled WGS sequence"/>
</dbReference>
<dbReference type="Gene3D" id="3.50.50.60">
    <property type="entry name" value="FAD/NAD(P)-binding domain"/>
    <property type="match status" value="2"/>
</dbReference>
<gene>
    <name evidence="4" type="ORF">CH364_13655</name>
</gene>